<dbReference type="AlphaFoldDB" id="A0A4Z1KQJ9"/>
<dbReference type="EMBL" id="PQXO01000600">
    <property type="protein sequence ID" value="TGO83725.1"/>
    <property type="molecule type" value="Genomic_DNA"/>
</dbReference>
<sequence>MKRGSREAERAKKLRSLGPNTRIYFTRLLAVAGTVCDHGTWLFTLALQIDAMIRYENASEQKTPAAR</sequence>
<protein>
    <submittedName>
        <fullName evidence="1">Uncharacterized protein</fullName>
    </submittedName>
</protein>
<proteinExistence type="predicted"/>
<comment type="caution">
    <text evidence="1">The sequence shown here is derived from an EMBL/GenBank/DDBJ whole genome shotgun (WGS) entry which is preliminary data.</text>
</comment>
<reference evidence="1 2" key="1">
    <citation type="submission" date="2017-12" db="EMBL/GenBank/DDBJ databases">
        <title>Comparative genomics of Botrytis spp.</title>
        <authorList>
            <person name="Valero-Jimenez C.A."/>
            <person name="Tapia P."/>
            <person name="Veloso J."/>
            <person name="Silva-Moreno E."/>
            <person name="Staats M."/>
            <person name="Valdes J.H."/>
            <person name="Van Kan J.A.L."/>
        </authorList>
    </citation>
    <scope>NUCLEOTIDE SEQUENCE [LARGE SCALE GENOMIC DNA]</scope>
    <source>
        <strain evidence="1 2">MUCL3349</strain>
    </source>
</reference>
<name>A0A4Z1KQJ9_9HELO</name>
<evidence type="ECO:0000313" key="1">
    <source>
        <dbReference type="EMBL" id="TGO83725.1"/>
    </source>
</evidence>
<accession>A0A4Z1KQJ9</accession>
<evidence type="ECO:0000313" key="2">
    <source>
        <dbReference type="Proteomes" id="UP000297280"/>
    </source>
</evidence>
<dbReference type="Proteomes" id="UP000297280">
    <property type="component" value="Unassembled WGS sequence"/>
</dbReference>
<gene>
    <name evidence="1" type="ORF">BPOR_0601g00050</name>
</gene>
<keyword evidence="2" id="KW-1185">Reference proteome</keyword>
<organism evidence="1 2">
    <name type="scientific">Botrytis porri</name>
    <dbReference type="NCBI Taxonomy" id="87229"/>
    <lineage>
        <taxon>Eukaryota</taxon>
        <taxon>Fungi</taxon>
        <taxon>Dikarya</taxon>
        <taxon>Ascomycota</taxon>
        <taxon>Pezizomycotina</taxon>
        <taxon>Leotiomycetes</taxon>
        <taxon>Helotiales</taxon>
        <taxon>Sclerotiniaceae</taxon>
        <taxon>Botrytis</taxon>
    </lineage>
</organism>